<feature type="transmembrane region" description="Helical" evidence="1">
    <location>
        <begin position="67"/>
        <end position="82"/>
    </location>
</feature>
<dbReference type="Proteomes" id="UP000019464">
    <property type="component" value="Unassembled WGS sequence"/>
</dbReference>
<accession>W9V269</accession>
<dbReference type="OrthoDB" id="8942869at2"/>
<comment type="caution">
    <text evidence="2">The sequence shown here is derived from an EMBL/GenBank/DDBJ whole genome shotgun (WGS) entry which is preliminary data.</text>
</comment>
<keyword evidence="3" id="KW-1185">Reference proteome</keyword>
<keyword evidence="1" id="KW-0812">Transmembrane</keyword>
<feature type="transmembrane region" description="Helical" evidence="1">
    <location>
        <begin position="37"/>
        <end position="55"/>
    </location>
</feature>
<evidence type="ECO:0000313" key="2">
    <source>
        <dbReference type="EMBL" id="EXJ10252.1"/>
    </source>
</evidence>
<reference evidence="3" key="1">
    <citation type="submission" date="2012-11" db="EMBL/GenBank/DDBJ databases">
        <authorList>
            <person name="Singh A."/>
            <person name="Pinnaka A.K."/>
            <person name="Vaidya B."/>
        </authorList>
    </citation>
    <scope>NUCLEOTIDE SEQUENCE [LARGE SCALE GENOMIC DNA]</scope>
    <source>
        <strain evidence="3">AK23</strain>
    </source>
</reference>
<dbReference type="STRING" id="1229521.D791_02810"/>
<dbReference type="RefSeq" id="WP_036512303.1">
    <property type="nucleotide sequence ID" value="NZ_AONB01000015.1"/>
</dbReference>
<organism evidence="2 3">
    <name type="scientific">Nitrincola nitratireducens</name>
    <dbReference type="NCBI Taxonomy" id="1229521"/>
    <lineage>
        <taxon>Bacteria</taxon>
        <taxon>Pseudomonadati</taxon>
        <taxon>Pseudomonadota</taxon>
        <taxon>Gammaproteobacteria</taxon>
        <taxon>Oceanospirillales</taxon>
        <taxon>Oceanospirillaceae</taxon>
        <taxon>Nitrincola</taxon>
    </lineage>
</organism>
<evidence type="ECO:0000256" key="1">
    <source>
        <dbReference type="SAM" id="Phobius"/>
    </source>
</evidence>
<dbReference type="AlphaFoldDB" id="W9V269"/>
<keyword evidence="1" id="KW-1133">Transmembrane helix</keyword>
<proteinExistence type="predicted"/>
<dbReference type="EMBL" id="AONB01000015">
    <property type="protein sequence ID" value="EXJ10252.1"/>
    <property type="molecule type" value="Genomic_DNA"/>
</dbReference>
<feature type="transmembrane region" description="Helical" evidence="1">
    <location>
        <begin position="87"/>
        <end position="104"/>
    </location>
</feature>
<feature type="transmembrane region" description="Helical" evidence="1">
    <location>
        <begin position="6"/>
        <end position="25"/>
    </location>
</feature>
<protein>
    <submittedName>
        <fullName evidence="2">Putative membrane protein</fullName>
    </submittedName>
</protein>
<reference evidence="2 3" key="2">
    <citation type="journal article" date="2015" name="Syst. Appl. Microbiol.">
        <title>Nitrincola nitratireducens sp. nov. isolated from a haloalkaline crater lake.</title>
        <authorList>
            <person name="Singh A."/>
            <person name="Vaidya B."/>
            <person name="Tanuku N.R."/>
            <person name="Pinnaka A.K."/>
        </authorList>
    </citation>
    <scope>NUCLEOTIDE SEQUENCE [LARGE SCALE GENOMIC DNA]</scope>
    <source>
        <strain evidence="2 3">AK23</strain>
    </source>
</reference>
<name>W9V269_9GAMM</name>
<dbReference type="Pfam" id="PF05437">
    <property type="entry name" value="AzlD"/>
    <property type="match status" value="1"/>
</dbReference>
<evidence type="ECO:0000313" key="3">
    <source>
        <dbReference type="Proteomes" id="UP000019464"/>
    </source>
</evidence>
<gene>
    <name evidence="2" type="ORF">D791_02810</name>
</gene>
<keyword evidence="1" id="KW-0472">Membrane</keyword>
<dbReference type="InterPro" id="IPR008407">
    <property type="entry name" value="Brnchd-chn_aa_trnsp_AzlD"/>
</dbReference>
<sequence>MNEVVLILGMFLATFSVRYVLFAIAGKVTFSEGVIKALGFVPPAVLIAIVMPAIAMPQGSLWLDWRNPWLIAGGIAAIVAWVRKDLLTTIVVGMVSFALLRWWIN</sequence>